<evidence type="ECO:0000313" key="2">
    <source>
        <dbReference type="EMBL" id="ROU05892.1"/>
    </source>
</evidence>
<evidence type="ECO:0000256" key="1">
    <source>
        <dbReference type="SAM" id="Phobius"/>
    </source>
</evidence>
<feature type="transmembrane region" description="Helical" evidence="1">
    <location>
        <begin position="7"/>
        <end position="30"/>
    </location>
</feature>
<gene>
    <name evidence="2" type="ORF">D9T17_17105</name>
</gene>
<accession>A0A3N2REM0</accession>
<dbReference type="Proteomes" id="UP000275910">
    <property type="component" value="Unassembled WGS sequence"/>
</dbReference>
<dbReference type="RefSeq" id="WP_135971914.1">
    <property type="nucleotide sequence ID" value="NZ_RCTY01000041.1"/>
</dbReference>
<reference evidence="2 3" key="1">
    <citation type="submission" date="2018-10" db="EMBL/GenBank/DDBJ databases">
        <title>The genome of Lysobacter enzymogenes OH11.</title>
        <authorList>
            <person name="Liu F."/>
            <person name="Zhao Y."/>
            <person name="Qian G."/>
            <person name="Chen Y."/>
            <person name="Xu H."/>
        </authorList>
    </citation>
    <scope>NUCLEOTIDE SEQUENCE [LARGE SCALE GENOMIC DNA]</scope>
    <source>
        <strain evidence="2 3">OH11</strain>
    </source>
</reference>
<name>A0A3N2REM0_LYSEN</name>
<dbReference type="EMBL" id="RCTY01000041">
    <property type="protein sequence ID" value="ROU05892.1"/>
    <property type="molecule type" value="Genomic_DNA"/>
</dbReference>
<comment type="caution">
    <text evidence="2">The sequence shown here is derived from an EMBL/GenBank/DDBJ whole genome shotgun (WGS) entry which is preliminary data.</text>
</comment>
<evidence type="ECO:0000313" key="3">
    <source>
        <dbReference type="Proteomes" id="UP000275910"/>
    </source>
</evidence>
<sequence>MRLTRLFALIVFVGVVMIVCALYATVGVIVLVSGGGYTPTPFRDFAFEHFWIWGPALVAVGSLGWIVARLWPRSP</sequence>
<organism evidence="2 3">
    <name type="scientific">Lysobacter enzymogenes</name>
    <dbReference type="NCBI Taxonomy" id="69"/>
    <lineage>
        <taxon>Bacteria</taxon>
        <taxon>Pseudomonadati</taxon>
        <taxon>Pseudomonadota</taxon>
        <taxon>Gammaproteobacteria</taxon>
        <taxon>Lysobacterales</taxon>
        <taxon>Lysobacteraceae</taxon>
        <taxon>Lysobacter</taxon>
    </lineage>
</organism>
<feature type="non-terminal residue" evidence="2">
    <location>
        <position position="75"/>
    </location>
</feature>
<proteinExistence type="predicted"/>
<evidence type="ECO:0008006" key="4">
    <source>
        <dbReference type="Google" id="ProtNLM"/>
    </source>
</evidence>
<keyword evidence="1" id="KW-0812">Transmembrane</keyword>
<protein>
    <recommendedName>
        <fullName evidence="4">DUF3955 domain-containing protein</fullName>
    </recommendedName>
</protein>
<keyword evidence="1" id="KW-1133">Transmembrane helix</keyword>
<feature type="transmembrane region" description="Helical" evidence="1">
    <location>
        <begin position="50"/>
        <end position="71"/>
    </location>
</feature>
<dbReference type="AlphaFoldDB" id="A0A3N2REM0"/>
<keyword evidence="1" id="KW-0472">Membrane</keyword>